<feature type="signal peptide" evidence="2">
    <location>
        <begin position="1"/>
        <end position="22"/>
    </location>
</feature>
<evidence type="ECO:0000313" key="5">
    <source>
        <dbReference type="Proteomes" id="UP000547973"/>
    </source>
</evidence>
<dbReference type="InterPro" id="IPR007329">
    <property type="entry name" value="FMN-bd"/>
</dbReference>
<sequence>MKTGRSVALVAASTSMLIGGWAAGNGLTSATSGTASASGTNLGASAQGTSGAASSSAGASSSSAASAPTTSAAAASGKFDSSPVGTRYGTFQVELTVAAGKITDISMLQSGAQDGTSRQITGYALPMLIKAVLQKQTANVGYVSGASYTTQGFEGAVQSAMKAAGLA</sequence>
<dbReference type="Gene3D" id="3.90.1010.20">
    <property type="match status" value="1"/>
</dbReference>
<evidence type="ECO:0000313" key="4">
    <source>
        <dbReference type="EMBL" id="NYI41870.1"/>
    </source>
</evidence>
<dbReference type="Proteomes" id="UP000547973">
    <property type="component" value="Unassembled WGS sequence"/>
</dbReference>
<dbReference type="GO" id="GO:0016020">
    <property type="term" value="C:membrane"/>
    <property type="evidence" value="ECO:0007669"/>
    <property type="project" value="InterPro"/>
</dbReference>
<evidence type="ECO:0000256" key="1">
    <source>
        <dbReference type="SAM" id="MobiDB-lite"/>
    </source>
</evidence>
<feature type="domain" description="FMN-binding" evidence="3">
    <location>
        <begin position="87"/>
        <end position="164"/>
    </location>
</feature>
<evidence type="ECO:0000256" key="2">
    <source>
        <dbReference type="SAM" id="SignalP"/>
    </source>
</evidence>
<dbReference type="Pfam" id="PF04205">
    <property type="entry name" value="FMN_bind"/>
    <property type="match status" value="1"/>
</dbReference>
<proteinExistence type="predicted"/>
<dbReference type="GO" id="GO:0010181">
    <property type="term" value="F:FMN binding"/>
    <property type="evidence" value="ECO:0007669"/>
    <property type="project" value="InterPro"/>
</dbReference>
<dbReference type="EMBL" id="JACBZO010000001">
    <property type="protein sequence ID" value="NYI41870.1"/>
    <property type="molecule type" value="Genomic_DNA"/>
</dbReference>
<organism evidence="4 5">
    <name type="scientific">Demequina lutea</name>
    <dbReference type="NCBI Taxonomy" id="431489"/>
    <lineage>
        <taxon>Bacteria</taxon>
        <taxon>Bacillati</taxon>
        <taxon>Actinomycetota</taxon>
        <taxon>Actinomycetes</taxon>
        <taxon>Micrococcales</taxon>
        <taxon>Demequinaceae</taxon>
        <taxon>Demequina</taxon>
    </lineage>
</organism>
<name>A0A7Y9ZBM5_9MICO</name>
<dbReference type="SMART" id="SM00900">
    <property type="entry name" value="FMN_bind"/>
    <property type="match status" value="1"/>
</dbReference>
<keyword evidence="5" id="KW-1185">Reference proteome</keyword>
<protein>
    <submittedName>
        <fullName evidence="4">Uncharacterized protein with FMN-binding domain</fullName>
    </submittedName>
</protein>
<feature type="region of interest" description="Disordered" evidence="1">
    <location>
        <begin position="44"/>
        <end position="65"/>
    </location>
</feature>
<dbReference type="OrthoDB" id="8099475at2"/>
<dbReference type="RefSeq" id="WP_062075751.1">
    <property type="nucleotide sequence ID" value="NZ_BBRC01000013.1"/>
</dbReference>
<comment type="caution">
    <text evidence="4">The sequence shown here is derived from an EMBL/GenBank/DDBJ whole genome shotgun (WGS) entry which is preliminary data.</text>
</comment>
<evidence type="ECO:0000259" key="3">
    <source>
        <dbReference type="SMART" id="SM00900"/>
    </source>
</evidence>
<gene>
    <name evidence="4" type="ORF">BKA03_001989</name>
</gene>
<dbReference type="AlphaFoldDB" id="A0A7Y9ZBM5"/>
<keyword evidence="2" id="KW-0732">Signal</keyword>
<reference evidence="4 5" key="1">
    <citation type="submission" date="2020-07" db="EMBL/GenBank/DDBJ databases">
        <title>Sequencing the genomes of 1000 actinobacteria strains.</title>
        <authorList>
            <person name="Klenk H.-P."/>
        </authorList>
    </citation>
    <scope>NUCLEOTIDE SEQUENCE [LARGE SCALE GENOMIC DNA]</scope>
    <source>
        <strain evidence="4 5">DSM 19970</strain>
    </source>
</reference>
<feature type="chain" id="PRO_5031402253" evidence="2">
    <location>
        <begin position="23"/>
        <end position="167"/>
    </location>
</feature>
<accession>A0A7Y9ZBM5</accession>